<dbReference type="InterPro" id="IPR005829">
    <property type="entry name" value="Sugar_transporter_CS"/>
</dbReference>
<protein>
    <submittedName>
        <fullName evidence="8">Synaptic vesicle glycoprotein 2C isoform X1</fullName>
    </submittedName>
</protein>
<gene>
    <name evidence="8" type="primary">LOC115219814</name>
</gene>
<keyword evidence="3" id="KW-0813">Transport</keyword>
<sequence length="532" mass="58687">MNVQLTEMDWRHDQSGRLVETQNLLESDTSDNESVTSKDNKPDPTSYEDALEATGNGIFNYLLTVICGWAVSSDAIEIMSLSYVLPSTTCDFNISEYYVAILNASMFVGMLIGGYMWGIIADEIGRRKVLLFSLTLNGVAGLVSSVAQEYWLFTSMRLISGIGVGGSVPVVFSYFIEFQPKKRRGAMVSLLASFWMSGTIVAAGLAWFIIPYTHIDVHLQNFAYTNWRLYLSVCVIPSLSSVIFFFFLPESPKFLLSIGNESEALAILKLIYKKNHTRAYGHKYQVFSLRSSKDFSSSKHSFTQSTITGKLKHTMKNTASLFKNPLLYNSAALMVISFTLSFGYYGLSMWFPSMFDKIEKYGGSICSPGKPTNTTFNLTCQEPDKDIYFDGFLTSVSNLPGNILSMLLVDRIGRKILLVVSMVISGLSVFFIWFVKTKVQSLALSCLFGGISVIGWNSLDTISSEIFPTQLRSTGLGVQTATLRIGAILGNLFFGILINAQCAIPMLLTSGLLLLGGLLAIKLPDLTGKDLS</sequence>
<evidence type="ECO:0000256" key="6">
    <source>
        <dbReference type="ARBA" id="ARBA00023136"/>
    </source>
</evidence>
<dbReference type="RefSeq" id="XP_029645948.1">
    <property type="nucleotide sequence ID" value="XM_029790088.2"/>
</dbReference>
<comment type="similarity">
    <text evidence="2">Belongs to the major facilitator superfamily.</text>
</comment>
<dbReference type="Pfam" id="PF00083">
    <property type="entry name" value="Sugar_tr"/>
    <property type="match status" value="1"/>
</dbReference>
<dbReference type="PROSITE" id="PS50850">
    <property type="entry name" value="MFS"/>
    <property type="match status" value="1"/>
</dbReference>
<evidence type="ECO:0000313" key="7">
    <source>
        <dbReference type="Proteomes" id="UP000515154"/>
    </source>
</evidence>
<dbReference type="InterPro" id="IPR011701">
    <property type="entry name" value="MFS"/>
</dbReference>
<dbReference type="InterPro" id="IPR020846">
    <property type="entry name" value="MFS_dom"/>
</dbReference>
<evidence type="ECO:0000256" key="2">
    <source>
        <dbReference type="ARBA" id="ARBA00008335"/>
    </source>
</evidence>
<evidence type="ECO:0000256" key="4">
    <source>
        <dbReference type="ARBA" id="ARBA00022692"/>
    </source>
</evidence>
<dbReference type="Proteomes" id="UP000515154">
    <property type="component" value="Linkage group LG15"/>
</dbReference>
<dbReference type="SUPFAM" id="SSF103473">
    <property type="entry name" value="MFS general substrate transporter"/>
    <property type="match status" value="1"/>
</dbReference>
<evidence type="ECO:0000256" key="1">
    <source>
        <dbReference type="ARBA" id="ARBA00004141"/>
    </source>
</evidence>
<keyword evidence="6" id="KW-0472">Membrane</keyword>
<comment type="subcellular location">
    <subcellularLocation>
        <location evidence="1">Membrane</location>
        <topology evidence="1">Multi-pass membrane protein</topology>
    </subcellularLocation>
</comment>
<organism evidence="7 8">
    <name type="scientific">Octopus sinensis</name>
    <name type="common">East Asian common octopus</name>
    <dbReference type="NCBI Taxonomy" id="2607531"/>
    <lineage>
        <taxon>Eukaryota</taxon>
        <taxon>Metazoa</taxon>
        <taxon>Spiralia</taxon>
        <taxon>Lophotrochozoa</taxon>
        <taxon>Mollusca</taxon>
        <taxon>Cephalopoda</taxon>
        <taxon>Coleoidea</taxon>
        <taxon>Octopodiformes</taxon>
        <taxon>Octopoda</taxon>
        <taxon>Incirrata</taxon>
        <taxon>Octopodidae</taxon>
        <taxon>Octopus</taxon>
    </lineage>
</organism>
<evidence type="ECO:0000313" key="8">
    <source>
        <dbReference type="RefSeq" id="XP_029645948.1"/>
    </source>
</evidence>
<dbReference type="GO" id="GO:0016020">
    <property type="term" value="C:membrane"/>
    <property type="evidence" value="ECO:0007669"/>
    <property type="project" value="UniProtKB-SubCell"/>
</dbReference>
<dbReference type="KEGG" id="osn:115219814"/>
<proteinExistence type="inferred from homology"/>
<evidence type="ECO:0000256" key="5">
    <source>
        <dbReference type="ARBA" id="ARBA00022989"/>
    </source>
</evidence>
<accession>A0A6P7T517</accession>
<dbReference type="AlphaFoldDB" id="A0A6P7T517"/>
<keyword evidence="5" id="KW-1133">Transmembrane helix</keyword>
<dbReference type="InterPro" id="IPR005828">
    <property type="entry name" value="MFS_sugar_transport-like"/>
</dbReference>
<name>A0A6P7T517_9MOLL</name>
<dbReference type="PANTHER" id="PTHR23511">
    <property type="entry name" value="SYNAPTIC VESICLE GLYCOPROTEIN 2"/>
    <property type="match status" value="1"/>
</dbReference>
<keyword evidence="4" id="KW-0812">Transmembrane</keyword>
<dbReference type="FunFam" id="1.20.1250.20:FF:000232">
    <property type="entry name" value="Organic cation/carnitine transporter 7"/>
    <property type="match status" value="1"/>
</dbReference>
<keyword evidence="7" id="KW-1185">Reference proteome</keyword>
<reference evidence="8" key="1">
    <citation type="submission" date="2025-08" db="UniProtKB">
        <authorList>
            <consortium name="RefSeq"/>
        </authorList>
    </citation>
    <scope>IDENTIFICATION</scope>
</reference>
<dbReference type="GO" id="GO:0022857">
    <property type="term" value="F:transmembrane transporter activity"/>
    <property type="evidence" value="ECO:0007669"/>
    <property type="project" value="InterPro"/>
</dbReference>
<dbReference type="Pfam" id="PF07690">
    <property type="entry name" value="MFS_1"/>
    <property type="match status" value="1"/>
</dbReference>
<dbReference type="Gene3D" id="1.20.1250.20">
    <property type="entry name" value="MFS general substrate transporter like domains"/>
    <property type="match status" value="1"/>
</dbReference>
<dbReference type="InterPro" id="IPR036259">
    <property type="entry name" value="MFS_trans_sf"/>
</dbReference>
<dbReference type="PANTHER" id="PTHR23511:SF34">
    <property type="entry name" value="SYNAPTIC VESICLE GLYCOPROTEIN 2"/>
    <property type="match status" value="1"/>
</dbReference>
<dbReference type="PROSITE" id="PS00216">
    <property type="entry name" value="SUGAR_TRANSPORT_1"/>
    <property type="match status" value="1"/>
</dbReference>
<evidence type="ECO:0000256" key="3">
    <source>
        <dbReference type="ARBA" id="ARBA00022448"/>
    </source>
</evidence>
<dbReference type="PROSITE" id="PS00217">
    <property type="entry name" value="SUGAR_TRANSPORT_2"/>
    <property type="match status" value="1"/>
</dbReference>